<name>A0A0V1AM39_TRISP</name>
<reference evidence="1 2" key="1">
    <citation type="submission" date="2015-01" db="EMBL/GenBank/DDBJ databases">
        <title>Evolution of Trichinella species and genotypes.</title>
        <authorList>
            <person name="Korhonen P.K."/>
            <person name="Edoardo P."/>
            <person name="Giuseppe L.R."/>
            <person name="Gasser R.B."/>
        </authorList>
    </citation>
    <scope>NUCLEOTIDE SEQUENCE [LARGE SCALE GENOMIC DNA]</scope>
    <source>
        <strain evidence="1">ISS3</strain>
    </source>
</reference>
<protein>
    <submittedName>
        <fullName evidence="1">Uncharacterized protein</fullName>
    </submittedName>
</protein>
<gene>
    <name evidence="1" type="ORF">T01_7487</name>
</gene>
<evidence type="ECO:0000313" key="2">
    <source>
        <dbReference type="Proteomes" id="UP000054776"/>
    </source>
</evidence>
<organism evidence="1 2">
    <name type="scientific">Trichinella spiralis</name>
    <name type="common">Trichina worm</name>
    <dbReference type="NCBI Taxonomy" id="6334"/>
    <lineage>
        <taxon>Eukaryota</taxon>
        <taxon>Metazoa</taxon>
        <taxon>Ecdysozoa</taxon>
        <taxon>Nematoda</taxon>
        <taxon>Enoplea</taxon>
        <taxon>Dorylaimia</taxon>
        <taxon>Trichinellida</taxon>
        <taxon>Trichinellidae</taxon>
        <taxon>Trichinella</taxon>
    </lineage>
</organism>
<sequence length="49" mass="5672">MQKLFETCKLQGSLELQMNRNSLGLNLKVVWNTLLCLKTSVLDVLHRKN</sequence>
<comment type="caution">
    <text evidence="1">The sequence shown here is derived from an EMBL/GenBank/DDBJ whole genome shotgun (WGS) entry which is preliminary data.</text>
</comment>
<accession>A0A0V1AM39</accession>
<dbReference type="AlphaFoldDB" id="A0A0V1AM39"/>
<dbReference type="EMBL" id="JYDH01000884">
    <property type="protein sequence ID" value="KRY25545.1"/>
    <property type="molecule type" value="Genomic_DNA"/>
</dbReference>
<dbReference type="InParanoid" id="A0A0V1AM39"/>
<keyword evidence="2" id="KW-1185">Reference proteome</keyword>
<dbReference type="Proteomes" id="UP000054776">
    <property type="component" value="Unassembled WGS sequence"/>
</dbReference>
<evidence type="ECO:0000313" key="1">
    <source>
        <dbReference type="EMBL" id="KRY25545.1"/>
    </source>
</evidence>
<proteinExistence type="predicted"/>
<dbReference type="OrthoDB" id="5934971at2759"/>